<comment type="caution">
    <text evidence="4">The sequence shown here is derived from an EMBL/GenBank/DDBJ whole genome shotgun (WGS) entry which is preliminary data.</text>
</comment>
<feature type="signal peptide" evidence="2">
    <location>
        <begin position="1"/>
        <end position="24"/>
    </location>
</feature>
<sequence>MKIMSTAMVAAIALTIVTPLTASAAASQGVEGFWRTDGYGLILAIDRTSLRTYETTSISCLSGLLSAERGASGPDGSVAFTDNGHPLLTFEPQGRGHAVLQVAGKAAGVNLTRLSALPGRCTAPMPTDPVTSFDVFWQTFAENYPFFAAKGVDWQGIRATYRPQIHTADELSTKLREILGVLRDAHTQLTDSKGTIGGPVGHSAVRPDSQGSDQGPDRAPRCRQAFAAMGEQADRVRESSWWAWISSGDRVLWLCRPELLPG</sequence>
<keyword evidence="4" id="KW-0645">Protease</keyword>
<reference evidence="4 5" key="1">
    <citation type="submission" date="2019-03" db="EMBL/GenBank/DDBJ databases">
        <title>Genomic Encyclopedia of Type Strains, Phase IV (KMG-IV): sequencing the most valuable type-strain genomes for metagenomic binning, comparative biology and taxonomic classification.</title>
        <authorList>
            <person name="Goeker M."/>
        </authorList>
    </citation>
    <scope>NUCLEOTIDE SEQUENCE [LARGE SCALE GENOMIC DNA]</scope>
    <source>
        <strain evidence="4 5">DSM 45934</strain>
    </source>
</reference>
<evidence type="ECO:0000259" key="3">
    <source>
        <dbReference type="Pfam" id="PF14684"/>
    </source>
</evidence>
<feature type="region of interest" description="Disordered" evidence="1">
    <location>
        <begin position="190"/>
        <end position="220"/>
    </location>
</feature>
<keyword evidence="5" id="KW-1185">Reference proteome</keyword>
<feature type="chain" id="PRO_5020350836" evidence="2">
    <location>
        <begin position="25"/>
        <end position="262"/>
    </location>
</feature>
<name>A0A4R2IY54_9PSEU</name>
<dbReference type="InterPro" id="IPR029045">
    <property type="entry name" value="ClpP/crotonase-like_dom_sf"/>
</dbReference>
<dbReference type="GO" id="GO:0006508">
    <property type="term" value="P:proteolysis"/>
    <property type="evidence" value="ECO:0007669"/>
    <property type="project" value="UniProtKB-KW"/>
</dbReference>
<dbReference type="Gene3D" id="3.30.750.44">
    <property type="match status" value="1"/>
</dbReference>
<dbReference type="Proteomes" id="UP000295680">
    <property type="component" value="Unassembled WGS sequence"/>
</dbReference>
<dbReference type="OrthoDB" id="6397760at2"/>
<keyword evidence="4" id="KW-0378">Hydrolase</keyword>
<accession>A0A4R2IY54</accession>
<keyword evidence="2" id="KW-0732">Signal</keyword>
<dbReference type="AlphaFoldDB" id="A0A4R2IY54"/>
<dbReference type="InterPro" id="IPR028204">
    <property type="entry name" value="Tricorn_C1"/>
</dbReference>
<dbReference type="SUPFAM" id="SSF52096">
    <property type="entry name" value="ClpP/crotonase"/>
    <property type="match status" value="1"/>
</dbReference>
<evidence type="ECO:0000313" key="5">
    <source>
        <dbReference type="Proteomes" id="UP000295680"/>
    </source>
</evidence>
<evidence type="ECO:0000256" key="1">
    <source>
        <dbReference type="SAM" id="MobiDB-lite"/>
    </source>
</evidence>
<dbReference type="Pfam" id="PF14684">
    <property type="entry name" value="Tricorn_C1"/>
    <property type="match status" value="1"/>
</dbReference>
<feature type="domain" description="Tricorn protease C1" evidence="3">
    <location>
        <begin position="132"/>
        <end position="179"/>
    </location>
</feature>
<evidence type="ECO:0000256" key="2">
    <source>
        <dbReference type="SAM" id="SignalP"/>
    </source>
</evidence>
<protein>
    <submittedName>
        <fullName evidence="4">Tricorn protease-like protein</fullName>
    </submittedName>
</protein>
<evidence type="ECO:0000313" key="4">
    <source>
        <dbReference type="EMBL" id="TCO50743.1"/>
    </source>
</evidence>
<dbReference type="GO" id="GO:0008233">
    <property type="term" value="F:peptidase activity"/>
    <property type="evidence" value="ECO:0007669"/>
    <property type="project" value="UniProtKB-KW"/>
</dbReference>
<proteinExistence type="predicted"/>
<organism evidence="4 5">
    <name type="scientific">Actinocrispum wychmicini</name>
    <dbReference type="NCBI Taxonomy" id="1213861"/>
    <lineage>
        <taxon>Bacteria</taxon>
        <taxon>Bacillati</taxon>
        <taxon>Actinomycetota</taxon>
        <taxon>Actinomycetes</taxon>
        <taxon>Pseudonocardiales</taxon>
        <taxon>Pseudonocardiaceae</taxon>
        <taxon>Actinocrispum</taxon>
    </lineage>
</organism>
<gene>
    <name evidence="4" type="ORF">EV192_113121</name>
</gene>
<dbReference type="EMBL" id="SLWS01000013">
    <property type="protein sequence ID" value="TCO50743.1"/>
    <property type="molecule type" value="Genomic_DNA"/>
</dbReference>